<evidence type="ECO:0000259" key="10">
    <source>
        <dbReference type="SMART" id="SM00921"/>
    </source>
</evidence>
<dbReference type="FunFam" id="3.10.320.10:FF:000001">
    <property type="entry name" value="HLA class II histocompatibility antigen, DRB1-1 beta chain"/>
    <property type="match status" value="1"/>
</dbReference>
<dbReference type="OrthoDB" id="10043043at2759"/>
<dbReference type="GO" id="GO:0042613">
    <property type="term" value="C:MHC class II protein complex"/>
    <property type="evidence" value="ECO:0007669"/>
    <property type="project" value="UniProtKB-KW"/>
</dbReference>
<gene>
    <name evidence="11" type="primary">H2ab1</name>
    <name evidence="11" type="ORF">CINMEX_R14700</name>
</gene>
<feature type="non-terminal residue" evidence="11">
    <location>
        <position position="98"/>
    </location>
</feature>
<evidence type="ECO:0000313" key="12">
    <source>
        <dbReference type="Proteomes" id="UP000590623"/>
    </source>
</evidence>
<dbReference type="InterPro" id="IPR050160">
    <property type="entry name" value="MHC/Immunoglobulin"/>
</dbReference>
<dbReference type="Proteomes" id="UP000590623">
    <property type="component" value="Unassembled WGS sequence"/>
</dbReference>
<proteinExistence type="predicted"/>
<evidence type="ECO:0000256" key="9">
    <source>
        <dbReference type="ARBA" id="ARBA00023182"/>
    </source>
</evidence>
<dbReference type="PANTHER" id="PTHR19944">
    <property type="entry name" value="MHC CLASS II-RELATED"/>
    <property type="match status" value="1"/>
</dbReference>
<keyword evidence="3" id="KW-0391">Immunity</keyword>
<dbReference type="InterPro" id="IPR000353">
    <property type="entry name" value="MHC_II_b_N"/>
</dbReference>
<organism evidence="11 12">
    <name type="scientific">Cinclus mexicanus</name>
    <name type="common">American dipper</name>
    <dbReference type="NCBI Taxonomy" id="161649"/>
    <lineage>
        <taxon>Eukaryota</taxon>
        <taxon>Metazoa</taxon>
        <taxon>Chordata</taxon>
        <taxon>Craniata</taxon>
        <taxon>Vertebrata</taxon>
        <taxon>Euteleostomi</taxon>
        <taxon>Archelosauria</taxon>
        <taxon>Archosauria</taxon>
        <taxon>Dinosauria</taxon>
        <taxon>Saurischia</taxon>
        <taxon>Theropoda</taxon>
        <taxon>Coelurosauria</taxon>
        <taxon>Aves</taxon>
        <taxon>Neognathae</taxon>
        <taxon>Neoaves</taxon>
        <taxon>Telluraves</taxon>
        <taxon>Australaves</taxon>
        <taxon>Passeriformes</taxon>
        <taxon>Cinclidae</taxon>
        <taxon>Cinclus</taxon>
    </lineage>
</organism>
<dbReference type="InterPro" id="IPR014745">
    <property type="entry name" value="MHC_II_a/b_N"/>
</dbReference>
<keyword evidence="2" id="KW-0812">Transmembrane</keyword>
<evidence type="ECO:0000256" key="4">
    <source>
        <dbReference type="ARBA" id="ARBA00022989"/>
    </source>
</evidence>
<evidence type="ECO:0000313" key="11">
    <source>
        <dbReference type="EMBL" id="NXR19268.1"/>
    </source>
</evidence>
<dbReference type="SMART" id="SM00921">
    <property type="entry name" value="MHC_II_beta"/>
    <property type="match status" value="1"/>
</dbReference>
<dbReference type="PANTHER" id="PTHR19944:SF99">
    <property type="entry name" value="HLA CLASS II HISTOCOMPATIBILITY ANTIGEN, DRB1 BETA CHAIN"/>
    <property type="match status" value="1"/>
</dbReference>
<dbReference type="SUPFAM" id="SSF54452">
    <property type="entry name" value="MHC antigen-recognition domain"/>
    <property type="match status" value="1"/>
</dbReference>
<keyword evidence="5" id="KW-1064">Adaptive immunity</keyword>
<comment type="caution">
    <text evidence="11">The sequence shown here is derived from an EMBL/GenBank/DDBJ whole genome shotgun (WGS) entry which is preliminary data.</text>
</comment>
<name>A0A7L2J6I8_CINMU</name>
<sequence length="98" mass="11585">PPDPRPAHPGLFQEMLKAECYFINGTEKVRLVVRNIYNREEFVRFDSDVGEYVGFTPFGEKQAQYWNNNPELMEYTRNGVDTYCRHNYKGITPFSVER</sequence>
<evidence type="ECO:0000256" key="5">
    <source>
        <dbReference type="ARBA" id="ARBA00023130"/>
    </source>
</evidence>
<feature type="domain" description="MHC class II beta chain N-terminal" evidence="10">
    <location>
        <begin position="18"/>
        <end position="92"/>
    </location>
</feature>
<evidence type="ECO:0000256" key="8">
    <source>
        <dbReference type="ARBA" id="ARBA00023180"/>
    </source>
</evidence>
<dbReference type="GO" id="GO:0002504">
    <property type="term" value="P:antigen processing and presentation of peptide or polysaccharide antigen via MHC class II"/>
    <property type="evidence" value="ECO:0007669"/>
    <property type="project" value="UniProtKB-KW"/>
</dbReference>
<dbReference type="InterPro" id="IPR011162">
    <property type="entry name" value="MHC_I/II-like_Ag-recog"/>
</dbReference>
<evidence type="ECO:0000256" key="3">
    <source>
        <dbReference type="ARBA" id="ARBA00022859"/>
    </source>
</evidence>
<keyword evidence="6" id="KW-0472">Membrane</keyword>
<keyword evidence="9" id="KW-0491">MHC II</keyword>
<accession>A0A7L2J6I8</accession>
<evidence type="ECO:0000256" key="7">
    <source>
        <dbReference type="ARBA" id="ARBA00023157"/>
    </source>
</evidence>
<dbReference type="EMBL" id="VWYM01005861">
    <property type="protein sequence ID" value="NXR19268.1"/>
    <property type="molecule type" value="Genomic_DNA"/>
</dbReference>
<keyword evidence="8" id="KW-0325">Glycoprotein</keyword>
<keyword evidence="7" id="KW-1015">Disulfide bond</keyword>
<evidence type="ECO:0000256" key="6">
    <source>
        <dbReference type="ARBA" id="ARBA00023136"/>
    </source>
</evidence>
<keyword evidence="12" id="KW-1185">Reference proteome</keyword>
<dbReference type="AlphaFoldDB" id="A0A7L2J6I8"/>
<dbReference type="GO" id="GO:0002250">
    <property type="term" value="P:adaptive immune response"/>
    <property type="evidence" value="ECO:0007669"/>
    <property type="project" value="UniProtKB-KW"/>
</dbReference>
<evidence type="ECO:0000256" key="2">
    <source>
        <dbReference type="ARBA" id="ARBA00022692"/>
    </source>
</evidence>
<protein>
    <submittedName>
        <fullName evidence="11">HB2Q protein</fullName>
    </submittedName>
</protein>
<comment type="subcellular location">
    <subcellularLocation>
        <location evidence="1">Membrane</location>
        <topology evidence="1">Single-pass type I membrane protein</topology>
    </subcellularLocation>
</comment>
<dbReference type="Gene3D" id="3.10.320.10">
    <property type="entry name" value="Class II Histocompatibility Antigen, M Beta Chain, Chain B, domain 1"/>
    <property type="match status" value="1"/>
</dbReference>
<dbReference type="Pfam" id="PF00969">
    <property type="entry name" value="MHC_II_beta"/>
    <property type="match status" value="1"/>
</dbReference>
<evidence type="ECO:0000256" key="1">
    <source>
        <dbReference type="ARBA" id="ARBA00004479"/>
    </source>
</evidence>
<reference evidence="11 12" key="1">
    <citation type="submission" date="2019-09" db="EMBL/GenBank/DDBJ databases">
        <title>Bird 10,000 Genomes (B10K) Project - Family phase.</title>
        <authorList>
            <person name="Zhang G."/>
        </authorList>
    </citation>
    <scope>NUCLEOTIDE SEQUENCE [LARGE SCALE GENOMIC DNA]</scope>
    <source>
        <strain evidence="11">B10K-DU-001-77</strain>
        <tissue evidence="11">Muscle</tissue>
    </source>
</reference>
<feature type="non-terminal residue" evidence="11">
    <location>
        <position position="1"/>
    </location>
</feature>
<keyword evidence="4" id="KW-1133">Transmembrane helix</keyword>